<evidence type="ECO:0000256" key="1">
    <source>
        <dbReference type="ARBA" id="ARBA00001163"/>
    </source>
</evidence>
<dbReference type="SUPFAM" id="SSF158694">
    <property type="entry name" value="UraD-Like"/>
    <property type="match status" value="1"/>
</dbReference>
<dbReference type="InterPro" id="IPR036778">
    <property type="entry name" value="OHCU_decarboxylase_sf"/>
</dbReference>
<name>A0A172ZFR3_9BACL</name>
<evidence type="ECO:0000313" key="9">
    <source>
        <dbReference type="Proteomes" id="UP000078148"/>
    </source>
</evidence>
<keyword evidence="5" id="KW-0210">Decarboxylase</keyword>
<dbReference type="InterPro" id="IPR017580">
    <property type="entry name" value="OHCU_decarboxylase-1"/>
</dbReference>
<comment type="pathway">
    <text evidence="2">Purine metabolism; urate degradation; (S)-allantoin from urate: step 3/3.</text>
</comment>
<dbReference type="InterPro" id="IPR018020">
    <property type="entry name" value="OHCU_decarboxylase"/>
</dbReference>
<dbReference type="KEGG" id="pbv:AR543_10830"/>
<dbReference type="EMBL" id="CP013023">
    <property type="protein sequence ID" value="ANF96448.1"/>
    <property type="molecule type" value="Genomic_DNA"/>
</dbReference>
<dbReference type="EC" id="4.1.1.97" evidence="3"/>
<evidence type="ECO:0000259" key="7">
    <source>
        <dbReference type="Pfam" id="PF09349"/>
    </source>
</evidence>
<dbReference type="STRING" id="1616788.AR543_10830"/>
<accession>A0A172ZFR3</accession>
<dbReference type="PANTHER" id="PTHR43466:SF1">
    <property type="entry name" value="2-OXO-4-HYDROXY-4-CARBOXY-5-UREIDOIMIDAZOLINE DECARBOXYLASE-RELATED"/>
    <property type="match status" value="1"/>
</dbReference>
<dbReference type="GO" id="GO:0006144">
    <property type="term" value="P:purine nucleobase metabolic process"/>
    <property type="evidence" value="ECO:0007669"/>
    <property type="project" value="UniProtKB-KW"/>
</dbReference>
<evidence type="ECO:0000256" key="2">
    <source>
        <dbReference type="ARBA" id="ARBA00004754"/>
    </source>
</evidence>
<evidence type="ECO:0000256" key="6">
    <source>
        <dbReference type="ARBA" id="ARBA00023239"/>
    </source>
</evidence>
<dbReference type="Proteomes" id="UP000078148">
    <property type="component" value="Chromosome"/>
</dbReference>
<keyword evidence="4" id="KW-0659">Purine metabolism</keyword>
<sequence>MISVEQPWNAWTKEEFIQHFGGLYEHSAWVAEQVWEYKPFASLQEMLDRMNEVVLSSGRDKQLELLRQHPDLGSRIQMSEHSQSEQAGAGLTDLSADQYERLSRGNSEYTATYSFPFILAVKGKTADQILAALEARLGQPEEEEFVTALQQVQIIVGLRLREWASRHGMTV</sequence>
<evidence type="ECO:0000256" key="4">
    <source>
        <dbReference type="ARBA" id="ARBA00022631"/>
    </source>
</evidence>
<dbReference type="AlphaFoldDB" id="A0A172ZFR3"/>
<comment type="catalytic activity">
    <reaction evidence="1">
        <text>5-hydroxy-2-oxo-4-ureido-2,5-dihydro-1H-imidazole-5-carboxylate + H(+) = (S)-allantoin + CO2</text>
        <dbReference type="Rhea" id="RHEA:26301"/>
        <dbReference type="ChEBI" id="CHEBI:15378"/>
        <dbReference type="ChEBI" id="CHEBI:15678"/>
        <dbReference type="ChEBI" id="CHEBI:16526"/>
        <dbReference type="ChEBI" id="CHEBI:58639"/>
        <dbReference type="EC" id="4.1.1.97"/>
    </reaction>
</comment>
<dbReference type="GO" id="GO:0051997">
    <property type="term" value="F:2-oxo-4-hydroxy-4-carboxy-5-ureidoimidazoline decarboxylase activity"/>
    <property type="evidence" value="ECO:0007669"/>
    <property type="project" value="UniProtKB-EC"/>
</dbReference>
<dbReference type="Gene3D" id="1.10.3330.10">
    <property type="entry name" value="Oxo-4-hydroxy-4-carboxy-5-ureidoimidazoline decarboxylase"/>
    <property type="match status" value="1"/>
</dbReference>
<evidence type="ECO:0000313" key="8">
    <source>
        <dbReference type="EMBL" id="ANF96448.1"/>
    </source>
</evidence>
<reference evidence="8 9" key="2">
    <citation type="journal article" date="2016" name="Int. J. Syst. Evol. Microbiol.">
        <title>Paenibacillus bovis sp. nov., isolated from raw yak (Bos grunniens) milk.</title>
        <authorList>
            <person name="Gao C."/>
            <person name="Han J."/>
            <person name="Liu Z."/>
            <person name="Xu X."/>
            <person name="Hang F."/>
            <person name="Wu Z."/>
        </authorList>
    </citation>
    <scope>NUCLEOTIDE SEQUENCE [LARGE SCALE GENOMIC DNA]</scope>
    <source>
        <strain evidence="8 9">BD3526</strain>
    </source>
</reference>
<dbReference type="NCBIfam" id="TIGR03164">
    <property type="entry name" value="UHCUDC"/>
    <property type="match status" value="1"/>
</dbReference>
<evidence type="ECO:0000256" key="3">
    <source>
        <dbReference type="ARBA" id="ARBA00012257"/>
    </source>
</evidence>
<dbReference type="Pfam" id="PF09349">
    <property type="entry name" value="OHCU_decarbox"/>
    <property type="match status" value="1"/>
</dbReference>
<keyword evidence="9" id="KW-1185">Reference proteome</keyword>
<gene>
    <name evidence="8" type="ORF">AR543_10830</name>
</gene>
<dbReference type="RefSeq" id="WP_060534303.1">
    <property type="nucleotide sequence ID" value="NZ_CP013023.1"/>
</dbReference>
<reference evidence="9" key="1">
    <citation type="submission" date="2015-10" db="EMBL/GenBank/DDBJ databases">
        <title>Genome of Paenibacillus bovis sp. nov.</title>
        <authorList>
            <person name="Wu Z."/>
            <person name="Gao C."/>
            <person name="Liu Z."/>
            <person name="Zheng H."/>
        </authorList>
    </citation>
    <scope>NUCLEOTIDE SEQUENCE [LARGE SCALE GENOMIC DNA]</scope>
    <source>
        <strain evidence="9">BD3526</strain>
    </source>
</reference>
<evidence type="ECO:0000256" key="5">
    <source>
        <dbReference type="ARBA" id="ARBA00022793"/>
    </source>
</evidence>
<dbReference type="GO" id="GO:0019628">
    <property type="term" value="P:urate catabolic process"/>
    <property type="evidence" value="ECO:0007669"/>
    <property type="project" value="UniProtKB-UniPathway"/>
</dbReference>
<dbReference type="UniPathway" id="UPA00394">
    <property type="reaction ID" value="UER00652"/>
</dbReference>
<organism evidence="8 9">
    <name type="scientific">Paenibacillus bovis</name>
    <dbReference type="NCBI Taxonomy" id="1616788"/>
    <lineage>
        <taxon>Bacteria</taxon>
        <taxon>Bacillati</taxon>
        <taxon>Bacillota</taxon>
        <taxon>Bacilli</taxon>
        <taxon>Bacillales</taxon>
        <taxon>Paenibacillaceae</taxon>
        <taxon>Paenibacillus</taxon>
    </lineage>
</organism>
<proteinExistence type="predicted"/>
<feature type="domain" description="Oxo-4-hydroxy-4-carboxy-5-ureidoimidazoline decarboxylase" evidence="7">
    <location>
        <begin position="9"/>
        <end position="161"/>
    </location>
</feature>
<dbReference type="PANTHER" id="PTHR43466">
    <property type="entry name" value="2-OXO-4-HYDROXY-4-CARBOXY-5-UREIDOIMIDAZOLINE DECARBOXYLASE-RELATED"/>
    <property type="match status" value="1"/>
</dbReference>
<keyword evidence="6" id="KW-0456">Lyase</keyword>
<protein>
    <recommendedName>
        <fullName evidence="3">2-oxo-4-hydroxy-4-carboxy-5-ureidoimidazoline decarboxylase</fullName>
        <ecNumber evidence="3">4.1.1.97</ecNumber>
    </recommendedName>
</protein>
<dbReference type="GO" id="GO:0000255">
    <property type="term" value="P:allantoin metabolic process"/>
    <property type="evidence" value="ECO:0007669"/>
    <property type="project" value="InterPro"/>
</dbReference>